<dbReference type="Gene3D" id="3.60.15.10">
    <property type="entry name" value="Ribonuclease Z/Hydroxyacylglutathione hydrolase-like"/>
    <property type="match status" value="1"/>
</dbReference>
<reference evidence="5 6" key="1">
    <citation type="submission" date="2019-07" db="EMBL/GenBank/DDBJ databases">
        <title>Whole genome shotgun sequence of Aneurinibacillus danicus NBRC 102444.</title>
        <authorList>
            <person name="Hosoyama A."/>
            <person name="Uohara A."/>
            <person name="Ohji S."/>
            <person name="Ichikawa N."/>
        </authorList>
    </citation>
    <scope>NUCLEOTIDE SEQUENCE [LARGE SCALE GENOMIC DNA]</scope>
    <source>
        <strain evidence="5 6">NBRC 102444</strain>
    </source>
</reference>
<dbReference type="OrthoDB" id="9802248at2"/>
<dbReference type="InterPro" id="IPR036866">
    <property type="entry name" value="RibonucZ/Hydroxyglut_hydro"/>
</dbReference>
<proteinExistence type="predicted"/>
<gene>
    <name evidence="5" type="ORF">ADA01nite_21880</name>
</gene>
<protein>
    <recommendedName>
        <fullName evidence="4">Metallo-beta-lactamase domain-containing protein</fullName>
    </recommendedName>
</protein>
<dbReference type="Proteomes" id="UP000321157">
    <property type="component" value="Unassembled WGS sequence"/>
</dbReference>
<dbReference type="InterPro" id="IPR050855">
    <property type="entry name" value="NDM-1-like"/>
</dbReference>
<dbReference type="SMART" id="SM00849">
    <property type="entry name" value="Lactamase_B"/>
    <property type="match status" value="1"/>
</dbReference>
<comment type="catalytic activity">
    <reaction evidence="3">
        <text>3',5'-cyclic UMP + H2O = UMP + H(+)</text>
        <dbReference type="Rhea" id="RHEA:70575"/>
        <dbReference type="ChEBI" id="CHEBI:15377"/>
        <dbReference type="ChEBI" id="CHEBI:15378"/>
        <dbReference type="ChEBI" id="CHEBI:57865"/>
        <dbReference type="ChEBI" id="CHEBI:184387"/>
    </reaction>
    <physiologicalReaction direction="left-to-right" evidence="3">
        <dbReference type="Rhea" id="RHEA:70576"/>
    </physiologicalReaction>
</comment>
<comment type="caution">
    <text evidence="5">The sequence shown here is derived from an EMBL/GenBank/DDBJ whole genome shotgun (WGS) entry which is preliminary data.</text>
</comment>
<comment type="function">
    <text evidence="2">Counteracts the endogenous Pycsar antiviral defense system. Phosphodiesterase that enables metal-dependent hydrolysis of host cyclic nucleotide Pycsar defense signals such as cCMP and cUMP.</text>
</comment>
<feature type="domain" description="Metallo-beta-lactamase" evidence="4">
    <location>
        <begin position="15"/>
        <end position="199"/>
    </location>
</feature>
<evidence type="ECO:0000313" key="5">
    <source>
        <dbReference type="EMBL" id="GEN34728.1"/>
    </source>
</evidence>
<accession>A0A511VA19</accession>
<dbReference type="Pfam" id="PF00753">
    <property type="entry name" value="Lactamase_B"/>
    <property type="match status" value="1"/>
</dbReference>
<dbReference type="RefSeq" id="WP_146809997.1">
    <property type="nucleotide sequence ID" value="NZ_BJXX01000094.1"/>
</dbReference>
<comment type="catalytic activity">
    <reaction evidence="1">
        <text>3',5'-cyclic CMP + H2O = CMP + H(+)</text>
        <dbReference type="Rhea" id="RHEA:72675"/>
        <dbReference type="ChEBI" id="CHEBI:15377"/>
        <dbReference type="ChEBI" id="CHEBI:15378"/>
        <dbReference type="ChEBI" id="CHEBI:58003"/>
        <dbReference type="ChEBI" id="CHEBI:60377"/>
    </reaction>
    <physiologicalReaction direction="left-to-right" evidence="1">
        <dbReference type="Rhea" id="RHEA:72676"/>
    </physiologicalReaction>
</comment>
<dbReference type="AlphaFoldDB" id="A0A511VA19"/>
<evidence type="ECO:0000259" key="4">
    <source>
        <dbReference type="SMART" id="SM00849"/>
    </source>
</evidence>
<dbReference type="EMBL" id="BJXX01000094">
    <property type="protein sequence ID" value="GEN34728.1"/>
    <property type="molecule type" value="Genomic_DNA"/>
</dbReference>
<evidence type="ECO:0000256" key="3">
    <source>
        <dbReference type="ARBA" id="ARBA00048505"/>
    </source>
</evidence>
<evidence type="ECO:0000256" key="2">
    <source>
        <dbReference type="ARBA" id="ARBA00034301"/>
    </source>
</evidence>
<dbReference type="PANTHER" id="PTHR42951:SF4">
    <property type="entry name" value="ACYL-COENZYME A THIOESTERASE MBLAC2"/>
    <property type="match status" value="1"/>
</dbReference>
<dbReference type="SUPFAM" id="SSF56281">
    <property type="entry name" value="Metallo-hydrolase/oxidoreductase"/>
    <property type="match status" value="1"/>
</dbReference>
<dbReference type="PANTHER" id="PTHR42951">
    <property type="entry name" value="METALLO-BETA-LACTAMASE DOMAIN-CONTAINING"/>
    <property type="match status" value="1"/>
</dbReference>
<organism evidence="5 6">
    <name type="scientific">Aneurinibacillus danicus</name>
    <dbReference type="NCBI Taxonomy" id="267746"/>
    <lineage>
        <taxon>Bacteria</taxon>
        <taxon>Bacillati</taxon>
        <taxon>Bacillota</taxon>
        <taxon>Bacilli</taxon>
        <taxon>Bacillales</taxon>
        <taxon>Paenibacillaceae</taxon>
        <taxon>Aneurinibacillus group</taxon>
        <taxon>Aneurinibacillus</taxon>
    </lineage>
</organism>
<evidence type="ECO:0000313" key="6">
    <source>
        <dbReference type="Proteomes" id="UP000321157"/>
    </source>
</evidence>
<evidence type="ECO:0000256" key="1">
    <source>
        <dbReference type="ARBA" id="ARBA00034221"/>
    </source>
</evidence>
<name>A0A511VA19_9BACL</name>
<keyword evidence="6" id="KW-1185">Reference proteome</keyword>
<sequence length="329" mass="36745">MPASPIQFFQRTFPSANMVLLHGKQPILVDTGFGSDTATTKQLLTSAGVAPESLSLIVNTHYHSDHVGGNYELQTRYGTPIAAHRWEGEAVNARNPEACCAEWLDQPVEPYTVNRMLSDGDEMDTGNVLVQVLHTPGHTLGHIALYAPDFQTLLCGDLFYGDDIGWINMFREGAAAMQLSIESLDRMRTLPLKRAYSGHGSAIEDPIRAIDNARRRLEKWLSAPEKVAWHACKRIFAYSLIILDGIAEEDVPDYLLSCGWFHDFSRHVFKTEARDFVEPLIEEMLRSKAAVRQNGRLIASAPYNPPDARWAPLLVRPKQWPVPSGIPSL</sequence>
<dbReference type="InterPro" id="IPR001279">
    <property type="entry name" value="Metallo-B-lactamas"/>
</dbReference>